<dbReference type="InterPro" id="IPR008979">
    <property type="entry name" value="Galactose-bd-like_sf"/>
</dbReference>
<dbReference type="SMART" id="SM00231">
    <property type="entry name" value="FA58C"/>
    <property type="match status" value="1"/>
</dbReference>
<dbReference type="Proteomes" id="UP000265618">
    <property type="component" value="Unassembled WGS sequence"/>
</dbReference>
<feature type="region of interest" description="Disordered" evidence="1">
    <location>
        <begin position="68"/>
        <end position="90"/>
    </location>
</feature>
<evidence type="ECO:0000256" key="1">
    <source>
        <dbReference type="SAM" id="MobiDB-lite"/>
    </source>
</evidence>
<dbReference type="Gene3D" id="2.60.120.260">
    <property type="entry name" value="Galactose-binding domain-like"/>
    <property type="match status" value="1"/>
</dbReference>
<name>A0A9K3CZ08_9EUKA</name>
<comment type="caution">
    <text evidence="3">The sequence shown here is derived from an EMBL/GenBank/DDBJ whole genome shotgun (WGS) entry which is preliminary data.</text>
</comment>
<evidence type="ECO:0000313" key="4">
    <source>
        <dbReference type="Proteomes" id="UP000265618"/>
    </source>
</evidence>
<reference evidence="3 4" key="1">
    <citation type="journal article" date="2018" name="PLoS ONE">
        <title>The draft genome of Kipferlia bialata reveals reductive genome evolution in fornicate parasites.</title>
        <authorList>
            <person name="Tanifuji G."/>
            <person name="Takabayashi S."/>
            <person name="Kume K."/>
            <person name="Takagi M."/>
            <person name="Nakayama T."/>
            <person name="Kamikawa R."/>
            <person name="Inagaki Y."/>
            <person name="Hashimoto T."/>
        </authorList>
    </citation>
    <scope>NUCLEOTIDE SEQUENCE [LARGE SCALE GENOMIC DNA]</scope>
    <source>
        <strain evidence="3">NY0173</strain>
    </source>
</reference>
<sequence length="291" mass="31656">MVPLAADTTSAEDTPYGNGEIVKADSAVPSPSLLATLYSMLDRQGGVIDRLTQQVEAQRVAHEALTGRLQELETSRETADSPASLSPSEGVSELALAKATLLKGFTLNPKRPTSTSPFSDAPSALTFMQRLYPNHPLMEAVAHHHARVDFSSVGTWAHYDSRSGHTLSQPRAVTKAGAWLPLNSSEEQYAQITFDRPVVVVGVATAGRDSTEYQQWVTSYKVEVLDRDTATGSHVWVAAEPGVKQYTGNTDKSTIVLQTFGNPVVAKQVKITPLECQVHPSMRFEVYAWAY</sequence>
<dbReference type="PANTHER" id="PTHR24543:SF332">
    <property type="entry name" value="F5_8 TYPE C DOMAIN-CONTAINING PROTEIN"/>
    <property type="match status" value="1"/>
</dbReference>
<gene>
    <name evidence="3" type="ORF">KIPB_006759</name>
</gene>
<dbReference type="Pfam" id="PF00754">
    <property type="entry name" value="F5_F8_type_C"/>
    <property type="match status" value="1"/>
</dbReference>
<evidence type="ECO:0000313" key="3">
    <source>
        <dbReference type="EMBL" id="GIQ85132.1"/>
    </source>
</evidence>
<keyword evidence="4" id="KW-1185">Reference proteome</keyword>
<dbReference type="InterPro" id="IPR000421">
    <property type="entry name" value="FA58C"/>
</dbReference>
<feature type="region of interest" description="Disordered" evidence="1">
    <location>
        <begin position="1"/>
        <end position="23"/>
    </location>
</feature>
<protein>
    <recommendedName>
        <fullName evidence="2">F5/8 type C domain-containing protein</fullName>
    </recommendedName>
</protein>
<feature type="domain" description="F5/8 type C" evidence="2">
    <location>
        <begin position="136"/>
        <end position="289"/>
    </location>
</feature>
<dbReference type="OrthoDB" id="5985199at2759"/>
<dbReference type="PROSITE" id="PS50022">
    <property type="entry name" value="FA58C_3"/>
    <property type="match status" value="1"/>
</dbReference>
<dbReference type="EMBL" id="BDIP01001783">
    <property type="protein sequence ID" value="GIQ85132.1"/>
    <property type="molecule type" value="Genomic_DNA"/>
</dbReference>
<accession>A0A9K3CZ08</accession>
<proteinExistence type="predicted"/>
<dbReference type="PANTHER" id="PTHR24543">
    <property type="entry name" value="MULTICOPPER OXIDASE-RELATED"/>
    <property type="match status" value="1"/>
</dbReference>
<dbReference type="AlphaFoldDB" id="A0A9K3CZ08"/>
<dbReference type="SUPFAM" id="SSF49785">
    <property type="entry name" value="Galactose-binding domain-like"/>
    <property type="match status" value="1"/>
</dbReference>
<organism evidence="3 4">
    <name type="scientific">Kipferlia bialata</name>
    <dbReference type="NCBI Taxonomy" id="797122"/>
    <lineage>
        <taxon>Eukaryota</taxon>
        <taxon>Metamonada</taxon>
        <taxon>Carpediemonas-like organisms</taxon>
        <taxon>Kipferlia</taxon>
    </lineage>
</organism>
<feature type="compositionally biased region" description="Basic and acidic residues" evidence="1">
    <location>
        <begin position="70"/>
        <end position="79"/>
    </location>
</feature>
<evidence type="ECO:0000259" key="2">
    <source>
        <dbReference type="PROSITE" id="PS50022"/>
    </source>
</evidence>